<feature type="compositionally biased region" description="Basic residues" evidence="1">
    <location>
        <begin position="178"/>
        <end position="190"/>
    </location>
</feature>
<feature type="region of interest" description="Disordered" evidence="1">
    <location>
        <begin position="170"/>
        <end position="196"/>
    </location>
</feature>
<organism evidence="2 3">
    <name type="scientific">Citricoccus parietis</name>
    <dbReference type="NCBI Taxonomy" id="592307"/>
    <lineage>
        <taxon>Bacteria</taxon>
        <taxon>Bacillati</taxon>
        <taxon>Actinomycetota</taxon>
        <taxon>Actinomycetes</taxon>
        <taxon>Micrococcales</taxon>
        <taxon>Micrococcaceae</taxon>
        <taxon>Citricoccus</taxon>
    </lineage>
</organism>
<evidence type="ECO:0000256" key="1">
    <source>
        <dbReference type="SAM" id="MobiDB-lite"/>
    </source>
</evidence>
<accession>A0ABV5G6J4</accession>
<evidence type="ECO:0000313" key="2">
    <source>
        <dbReference type="EMBL" id="MFB9074575.1"/>
    </source>
</evidence>
<gene>
    <name evidence="2" type="ORF">ACFFX0_26650</name>
</gene>
<dbReference type="EMBL" id="JBHMFI010000002">
    <property type="protein sequence ID" value="MFB9074575.1"/>
    <property type="molecule type" value="Genomic_DNA"/>
</dbReference>
<feature type="compositionally biased region" description="Basic and acidic residues" evidence="1">
    <location>
        <begin position="35"/>
        <end position="44"/>
    </location>
</feature>
<sequence length="196" mass="21233">MELAGGEPARPQRSAVRHEDNLGGDQALLPRAQKHSHEQHRQSEDQPDPGDQVPRRPGPFETVHGAAPGGTAVITDLANKFLQHVLESHDAVGVPGLVHGQGGVRPVALHAAHGRLQVVLHGRRPRIHQMMPAGLPLRKQTERRTRGTRCASAPAHLILLPPARTMAGCLSPPPQRSRYGRCSRHLRLPPHPHPGG</sequence>
<reference evidence="2 3" key="1">
    <citation type="submission" date="2024-09" db="EMBL/GenBank/DDBJ databases">
        <authorList>
            <person name="Sun Q."/>
            <person name="Mori K."/>
        </authorList>
    </citation>
    <scope>NUCLEOTIDE SEQUENCE [LARGE SCALE GENOMIC DNA]</scope>
    <source>
        <strain evidence="2 3">CCM 7609</strain>
    </source>
</reference>
<dbReference type="Proteomes" id="UP001589575">
    <property type="component" value="Unassembled WGS sequence"/>
</dbReference>
<comment type="caution">
    <text evidence="2">The sequence shown here is derived from an EMBL/GenBank/DDBJ whole genome shotgun (WGS) entry which is preliminary data.</text>
</comment>
<proteinExistence type="predicted"/>
<name>A0ABV5G6J4_9MICC</name>
<keyword evidence="3" id="KW-1185">Reference proteome</keyword>
<protein>
    <submittedName>
        <fullName evidence="2">Uncharacterized protein</fullName>
    </submittedName>
</protein>
<feature type="region of interest" description="Disordered" evidence="1">
    <location>
        <begin position="1"/>
        <end position="68"/>
    </location>
</feature>
<evidence type="ECO:0000313" key="3">
    <source>
        <dbReference type="Proteomes" id="UP001589575"/>
    </source>
</evidence>